<keyword evidence="3" id="KW-1185">Reference proteome</keyword>
<reference evidence="2 3" key="1">
    <citation type="journal article" date="2013" name="Mar. Genomics">
        <title>Expression of sulfatases in Rhodopirellula baltica and the diversity of sulfatases in the genus Rhodopirellula.</title>
        <authorList>
            <person name="Wegner C.E."/>
            <person name="Richter-Heitmann T."/>
            <person name="Klindworth A."/>
            <person name="Klockow C."/>
            <person name="Richter M."/>
            <person name="Achstetter T."/>
            <person name="Glockner F.O."/>
            <person name="Harder J."/>
        </authorList>
    </citation>
    <scope>NUCLEOTIDE SEQUENCE [LARGE SCALE GENOMIC DNA]</scope>
    <source>
        <strain evidence="2 3">SM41</strain>
    </source>
</reference>
<dbReference type="PATRIC" id="fig|1263870.3.peg.3610"/>
<dbReference type="EMBL" id="ANOH01000227">
    <property type="protein sequence ID" value="EMI55167.1"/>
    <property type="molecule type" value="Genomic_DNA"/>
</dbReference>
<proteinExistence type="predicted"/>
<dbReference type="Gene3D" id="1.25.40.10">
    <property type="entry name" value="Tetratricopeptide repeat domain"/>
    <property type="match status" value="1"/>
</dbReference>
<dbReference type="InterPro" id="IPR011990">
    <property type="entry name" value="TPR-like_helical_dom_sf"/>
</dbReference>
<evidence type="ECO:0000313" key="3">
    <source>
        <dbReference type="Proteomes" id="UP000011885"/>
    </source>
</evidence>
<feature type="region of interest" description="Disordered" evidence="1">
    <location>
        <begin position="138"/>
        <end position="161"/>
    </location>
</feature>
<evidence type="ECO:0000313" key="2">
    <source>
        <dbReference type="EMBL" id="EMI55167.1"/>
    </source>
</evidence>
<accession>M5U140</accession>
<comment type="caution">
    <text evidence="2">The sequence shown here is derived from an EMBL/GenBank/DDBJ whole genome shotgun (WGS) entry which is preliminary data.</text>
</comment>
<evidence type="ECO:0000256" key="1">
    <source>
        <dbReference type="SAM" id="MobiDB-lite"/>
    </source>
</evidence>
<dbReference type="AlphaFoldDB" id="M5U140"/>
<gene>
    <name evidence="2" type="ORF">RSSM_03396</name>
</gene>
<organism evidence="2 3">
    <name type="scientific">Rhodopirellula sallentina SM41</name>
    <dbReference type="NCBI Taxonomy" id="1263870"/>
    <lineage>
        <taxon>Bacteria</taxon>
        <taxon>Pseudomonadati</taxon>
        <taxon>Planctomycetota</taxon>
        <taxon>Planctomycetia</taxon>
        <taxon>Pirellulales</taxon>
        <taxon>Pirellulaceae</taxon>
        <taxon>Rhodopirellula</taxon>
    </lineage>
</organism>
<feature type="compositionally biased region" description="Low complexity" evidence="1">
    <location>
        <begin position="138"/>
        <end position="155"/>
    </location>
</feature>
<dbReference type="Proteomes" id="UP000011885">
    <property type="component" value="Unassembled WGS sequence"/>
</dbReference>
<protein>
    <submittedName>
        <fullName evidence="2">Uncharacterized protein</fullName>
    </submittedName>
</protein>
<sequence length="726" mass="81933">MLLIAEGNQHVAQDEPDEAAVKFLRAETIAKNETFRESAAEYYLDVRLEHEQLDQLFDEIKSSDDMHRRLVERAYDGYLDCDTEELRRLLTNNTAETNVGWLTGLAGWAAFYSDEYEDAAKRIDQFLRWRETDSAAAATDSAASGSSSSDSQSSAGEDWMNNDDWIDDAAESLLATSMLELRRPLELIERWPDDHEKHSQLGSHYRKYATDMEIAEFINATSSTASDSVRVQQFVLGAALLWRRGDVDTTTKMDQKAIQLASKAYSVDHEYITRELTDRFARDLVRTGHVQTEMDLTTLRIDGMDDRQSVLESGLSEAILIGDQRQVDVWLTHALDTNAAPDSLNGFTRFQLGEYFLTQGNKRRALEQFQKSVLASENATWDRARRLGHVIHTFVQLGEDDAAVEWIDQHGSSDEEIPGRAIVALAQGDFETLQPYLAAVPKETAIEWLQEQPLATLLEGRAETAGFRRLIESYPIRIPYMPAKASGFLLLQGKIRVNPDTLGARFESVLGEKLSSTSFSNSAANDRKDATEQWVYESENGTRIYVSLETCRYEDKKTPAWLSERLRGPTTKLKINISDSRPDPVRRLFEIARAIANQKAIAFRWPDGMDVWSGPDLCDQLKWGDRAPTQFAKSSTELVMIADDDEEDIYIDINGWKDKLSQSKEELTATLSVYACGLTENIPCSIQRVDATEYDIYVTPHRDSIAHPLVRGGVTYTCGPSQLQPR</sequence>
<name>M5U140_9BACT</name>
<dbReference type="SUPFAM" id="SSF48452">
    <property type="entry name" value="TPR-like"/>
    <property type="match status" value="1"/>
</dbReference>